<evidence type="ECO:0000256" key="4">
    <source>
        <dbReference type="PROSITE-ProRule" id="PRU00703"/>
    </source>
</evidence>
<gene>
    <name evidence="7" type="ORF">EB796_013426</name>
</gene>
<dbReference type="FunFam" id="3.10.580.10:FF:000032">
    <property type="entry name" value="Chloride channel protein"/>
    <property type="match status" value="1"/>
</dbReference>
<evidence type="ECO:0000259" key="6">
    <source>
        <dbReference type="PROSITE" id="PS51371"/>
    </source>
</evidence>
<keyword evidence="4" id="KW-0129">CBS domain</keyword>
<dbReference type="InterPro" id="IPR000644">
    <property type="entry name" value="CBS_dom"/>
</dbReference>
<sequence length="124" mass="13897">MNYLQQLKWEAERLSSKIDFEQCQIDPAPFQLVLRTSLYKVHSLFSLLGLNHAYVTNVGRLVGVVSLKELRKAISGPSIIDESSGPPRVLQRQTTLTSTVGGVKMEYEKSDSTRHRTESSSKST</sequence>
<organism evidence="7 8">
    <name type="scientific">Bugula neritina</name>
    <name type="common">Brown bryozoan</name>
    <name type="synonym">Sertularia neritina</name>
    <dbReference type="NCBI Taxonomy" id="10212"/>
    <lineage>
        <taxon>Eukaryota</taxon>
        <taxon>Metazoa</taxon>
        <taxon>Spiralia</taxon>
        <taxon>Lophotrochozoa</taxon>
        <taxon>Bryozoa</taxon>
        <taxon>Gymnolaemata</taxon>
        <taxon>Cheilostomatida</taxon>
        <taxon>Flustrina</taxon>
        <taxon>Buguloidea</taxon>
        <taxon>Bugulidae</taxon>
        <taxon>Bugula</taxon>
    </lineage>
</organism>
<dbReference type="PROSITE" id="PS51371">
    <property type="entry name" value="CBS"/>
    <property type="match status" value="1"/>
</dbReference>
<keyword evidence="3" id="KW-0868">Chloride</keyword>
<dbReference type="InterPro" id="IPR046342">
    <property type="entry name" value="CBS_dom_sf"/>
</dbReference>
<comment type="caution">
    <text evidence="7">The sequence shown here is derived from an EMBL/GenBank/DDBJ whole genome shotgun (WGS) entry which is preliminary data.</text>
</comment>
<dbReference type="PANTHER" id="PTHR45720:SF10">
    <property type="entry name" value="CHLORIDE CHANNEL PROTEIN 2"/>
    <property type="match status" value="1"/>
</dbReference>
<evidence type="ECO:0000256" key="2">
    <source>
        <dbReference type="ARBA" id="ARBA00023065"/>
    </source>
</evidence>
<keyword evidence="2" id="KW-0406">Ion transport</keyword>
<evidence type="ECO:0000256" key="5">
    <source>
        <dbReference type="SAM" id="MobiDB-lite"/>
    </source>
</evidence>
<keyword evidence="1" id="KW-0813">Transport</keyword>
<proteinExistence type="predicted"/>
<keyword evidence="8" id="KW-1185">Reference proteome</keyword>
<dbReference type="SUPFAM" id="SSF54631">
    <property type="entry name" value="CBS-domain pair"/>
    <property type="match status" value="1"/>
</dbReference>
<protein>
    <submittedName>
        <fullName evidence="7">CLCN2</fullName>
    </submittedName>
</protein>
<evidence type="ECO:0000313" key="7">
    <source>
        <dbReference type="EMBL" id="KAF6028260.1"/>
    </source>
</evidence>
<dbReference type="GO" id="GO:0005247">
    <property type="term" value="F:voltage-gated chloride channel activity"/>
    <property type="evidence" value="ECO:0007669"/>
    <property type="project" value="TreeGrafter"/>
</dbReference>
<dbReference type="PANTHER" id="PTHR45720">
    <property type="entry name" value="CHLORIDE CHANNEL PROTEIN 2"/>
    <property type="match status" value="1"/>
</dbReference>
<evidence type="ECO:0000256" key="3">
    <source>
        <dbReference type="ARBA" id="ARBA00023214"/>
    </source>
</evidence>
<dbReference type="Gene3D" id="3.10.580.10">
    <property type="entry name" value="CBS-domain"/>
    <property type="match status" value="1"/>
</dbReference>
<dbReference type="Proteomes" id="UP000593567">
    <property type="component" value="Unassembled WGS sequence"/>
</dbReference>
<dbReference type="InterPro" id="IPR050970">
    <property type="entry name" value="Cl_channel_volt-gated"/>
</dbReference>
<dbReference type="GO" id="GO:0005886">
    <property type="term" value="C:plasma membrane"/>
    <property type="evidence" value="ECO:0007669"/>
    <property type="project" value="TreeGrafter"/>
</dbReference>
<evidence type="ECO:0000313" key="8">
    <source>
        <dbReference type="Proteomes" id="UP000593567"/>
    </source>
</evidence>
<reference evidence="7" key="1">
    <citation type="submission" date="2020-06" db="EMBL/GenBank/DDBJ databases">
        <title>Draft genome of Bugula neritina, a colonial animal packing powerful symbionts and potential medicines.</title>
        <authorList>
            <person name="Rayko M."/>
        </authorList>
    </citation>
    <scope>NUCLEOTIDE SEQUENCE [LARGE SCALE GENOMIC DNA]</scope>
    <source>
        <strain evidence="7">Kwan_BN1</strain>
    </source>
</reference>
<feature type="compositionally biased region" description="Basic and acidic residues" evidence="5">
    <location>
        <begin position="105"/>
        <end position="124"/>
    </location>
</feature>
<evidence type="ECO:0000256" key="1">
    <source>
        <dbReference type="ARBA" id="ARBA00022448"/>
    </source>
</evidence>
<feature type="region of interest" description="Disordered" evidence="5">
    <location>
        <begin position="101"/>
        <end position="124"/>
    </location>
</feature>
<dbReference type="OrthoDB" id="4564at2759"/>
<accession>A0A7J7JPK6</accession>
<dbReference type="EMBL" id="VXIV02001969">
    <property type="protein sequence ID" value="KAF6028260.1"/>
    <property type="molecule type" value="Genomic_DNA"/>
</dbReference>
<dbReference type="AlphaFoldDB" id="A0A7J7JPK6"/>
<feature type="domain" description="CBS" evidence="6">
    <location>
        <begin position="25"/>
        <end position="82"/>
    </location>
</feature>
<name>A0A7J7JPK6_BUGNE</name>